<dbReference type="Proteomes" id="UP001305647">
    <property type="component" value="Unassembled WGS sequence"/>
</dbReference>
<proteinExistence type="predicted"/>
<dbReference type="EMBL" id="MU863636">
    <property type="protein sequence ID" value="KAK4101285.1"/>
    <property type="molecule type" value="Genomic_DNA"/>
</dbReference>
<evidence type="ECO:0000313" key="3">
    <source>
        <dbReference type="Proteomes" id="UP001305647"/>
    </source>
</evidence>
<dbReference type="AlphaFoldDB" id="A0AAN6Q3Y4"/>
<reference evidence="2" key="2">
    <citation type="submission" date="2023-05" db="EMBL/GenBank/DDBJ databases">
        <authorList>
            <consortium name="Lawrence Berkeley National Laboratory"/>
            <person name="Steindorff A."/>
            <person name="Hensen N."/>
            <person name="Bonometti L."/>
            <person name="Westerberg I."/>
            <person name="Brannstrom I.O."/>
            <person name="Guillou S."/>
            <person name="Cros-Aarteil S."/>
            <person name="Calhoun S."/>
            <person name="Haridas S."/>
            <person name="Kuo A."/>
            <person name="Mondo S."/>
            <person name="Pangilinan J."/>
            <person name="Riley R."/>
            <person name="Labutti K."/>
            <person name="Andreopoulos B."/>
            <person name="Lipzen A."/>
            <person name="Chen C."/>
            <person name="Yanf M."/>
            <person name="Daum C."/>
            <person name="Ng V."/>
            <person name="Clum A."/>
            <person name="Ohm R."/>
            <person name="Martin F."/>
            <person name="Silar P."/>
            <person name="Natvig D."/>
            <person name="Lalanne C."/>
            <person name="Gautier V."/>
            <person name="Ament-Velasquez S.L."/>
            <person name="Kruys A."/>
            <person name="Hutchinson M.I."/>
            <person name="Powell A.J."/>
            <person name="Barry K."/>
            <person name="Miller A.N."/>
            <person name="Grigoriev I.V."/>
            <person name="Debuchy R."/>
            <person name="Gladieux P."/>
            <person name="Thoren M.H."/>
            <person name="Johannesson H."/>
        </authorList>
    </citation>
    <scope>NUCLEOTIDE SEQUENCE</scope>
    <source>
        <strain evidence="2">CBS 757.83</strain>
    </source>
</reference>
<reference evidence="2" key="1">
    <citation type="journal article" date="2023" name="Mol. Phylogenet. Evol.">
        <title>Genome-scale phylogeny and comparative genomics of the fungal order Sordariales.</title>
        <authorList>
            <person name="Hensen N."/>
            <person name="Bonometti L."/>
            <person name="Westerberg I."/>
            <person name="Brannstrom I.O."/>
            <person name="Guillou S."/>
            <person name="Cros-Aarteil S."/>
            <person name="Calhoun S."/>
            <person name="Haridas S."/>
            <person name="Kuo A."/>
            <person name="Mondo S."/>
            <person name="Pangilinan J."/>
            <person name="Riley R."/>
            <person name="LaButti K."/>
            <person name="Andreopoulos B."/>
            <person name="Lipzen A."/>
            <person name="Chen C."/>
            <person name="Yan M."/>
            <person name="Daum C."/>
            <person name="Ng V."/>
            <person name="Clum A."/>
            <person name="Steindorff A."/>
            <person name="Ohm R.A."/>
            <person name="Martin F."/>
            <person name="Silar P."/>
            <person name="Natvig D.O."/>
            <person name="Lalanne C."/>
            <person name="Gautier V."/>
            <person name="Ament-Velasquez S.L."/>
            <person name="Kruys A."/>
            <person name="Hutchinson M.I."/>
            <person name="Powell A.J."/>
            <person name="Barry K."/>
            <person name="Miller A.N."/>
            <person name="Grigoriev I.V."/>
            <person name="Debuchy R."/>
            <person name="Gladieux P."/>
            <person name="Hiltunen Thoren M."/>
            <person name="Johannesson H."/>
        </authorList>
    </citation>
    <scope>NUCLEOTIDE SEQUENCE</scope>
    <source>
        <strain evidence="2">CBS 757.83</strain>
    </source>
</reference>
<protein>
    <submittedName>
        <fullName evidence="2">Uncharacterized protein</fullName>
    </submittedName>
</protein>
<gene>
    <name evidence="2" type="ORF">N658DRAFT_70714</name>
</gene>
<sequence>MEPPASEYPFVASMYMQYYSALPYTLTWVSSMLGNDSIVASTFQPRDELKVDHADLTLLGLSSQAYFDEEIRDPWFNMTLRASLSGSDAWYAPLGYSVLGCLESYQFCSAGFCSQPGALYQLRASPMYGLGSLNPRQKAVADLLWKSLWAAQLQYAMLFMAKELLVANEMVMGTYHMRSSALPSDHWIVEAWNLANISLAVLQRRPGDYASPPAVLREDPSRIVSPDTVESRALCQQIKVRTTRYGSFQVFNLALLVGVAVIMAALSNLLPYFFSKASNCGGGKRELAEWDYYGIFHVIRSVCEARGIGTWDRRESTVPVMREKDYEFPLQARDWNAPVDVSPPGHGYQETGGFFYTR</sequence>
<evidence type="ECO:0000256" key="1">
    <source>
        <dbReference type="SAM" id="Phobius"/>
    </source>
</evidence>
<keyword evidence="1" id="KW-0812">Transmembrane</keyword>
<keyword evidence="3" id="KW-1185">Reference proteome</keyword>
<name>A0AAN6Q3Y4_9PEZI</name>
<evidence type="ECO:0000313" key="2">
    <source>
        <dbReference type="EMBL" id="KAK4101285.1"/>
    </source>
</evidence>
<keyword evidence="1" id="KW-0472">Membrane</keyword>
<feature type="transmembrane region" description="Helical" evidence="1">
    <location>
        <begin position="250"/>
        <end position="274"/>
    </location>
</feature>
<keyword evidence="1" id="KW-1133">Transmembrane helix</keyword>
<accession>A0AAN6Q3Y4</accession>
<organism evidence="2 3">
    <name type="scientific">Parathielavia hyrcaniae</name>
    <dbReference type="NCBI Taxonomy" id="113614"/>
    <lineage>
        <taxon>Eukaryota</taxon>
        <taxon>Fungi</taxon>
        <taxon>Dikarya</taxon>
        <taxon>Ascomycota</taxon>
        <taxon>Pezizomycotina</taxon>
        <taxon>Sordariomycetes</taxon>
        <taxon>Sordariomycetidae</taxon>
        <taxon>Sordariales</taxon>
        <taxon>Chaetomiaceae</taxon>
        <taxon>Parathielavia</taxon>
    </lineage>
</organism>
<comment type="caution">
    <text evidence="2">The sequence shown here is derived from an EMBL/GenBank/DDBJ whole genome shotgun (WGS) entry which is preliminary data.</text>
</comment>